<proteinExistence type="predicted"/>
<dbReference type="EMBL" id="AACHYE010000009">
    <property type="protein sequence ID" value="EAK6413487.1"/>
    <property type="molecule type" value="Genomic_DNA"/>
</dbReference>
<dbReference type="InterPro" id="IPR036895">
    <property type="entry name" value="Uracil-DNA_glycosylase-like_sf"/>
</dbReference>
<evidence type="ECO:0000256" key="1">
    <source>
        <dbReference type="ARBA" id="ARBA00022485"/>
    </source>
</evidence>
<dbReference type="Proteomes" id="UP000392616">
    <property type="component" value="Unassembled WGS sequence"/>
</dbReference>
<keyword evidence="2" id="KW-0479">Metal-binding</keyword>
<dbReference type="RefSeq" id="WP_002853338.1">
    <property type="nucleotide sequence ID" value="NZ_AACERE020000001.1"/>
</dbReference>
<dbReference type="InterPro" id="IPR051536">
    <property type="entry name" value="UDG_Type-4/5"/>
</dbReference>
<evidence type="ECO:0000259" key="8">
    <source>
        <dbReference type="Pfam" id="PF03167"/>
    </source>
</evidence>
<dbReference type="GO" id="GO:0051539">
    <property type="term" value="F:4 iron, 4 sulfur cluster binding"/>
    <property type="evidence" value="ECO:0007669"/>
    <property type="project" value="UniProtKB-KW"/>
</dbReference>
<evidence type="ECO:0000256" key="3">
    <source>
        <dbReference type="ARBA" id="ARBA00022763"/>
    </source>
</evidence>
<name>A0A1D9BLR6_CAMJU</name>
<dbReference type="Proteomes" id="UP000410873">
    <property type="component" value="Unassembled WGS sequence"/>
</dbReference>
<dbReference type="EMBL" id="AACNRY010000017">
    <property type="protein sequence ID" value="EAL3735784.1"/>
    <property type="molecule type" value="Genomic_DNA"/>
</dbReference>
<dbReference type="EMBL" id="AACFWJ010000001">
    <property type="protein sequence ID" value="EAK3958682.1"/>
    <property type="molecule type" value="Genomic_DNA"/>
</dbReference>
<dbReference type="Proteomes" id="UP000335162">
    <property type="component" value="Unassembled WGS sequence"/>
</dbReference>
<evidence type="ECO:0000313" key="11">
    <source>
        <dbReference type="EMBL" id="EAL3735784.1"/>
    </source>
</evidence>
<dbReference type="SUPFAM" id="SSF52141">
    <property type="entry name" value="Uracil-DNA glycosylase-like"/>
    <property type="match status" value="1"/>
</dbReference>
<keyword evidence="1" id="KW-0004">4Fe-4S</keyword>
<keyword evidence="4" id="KW-0378">Hydrolase</keyword>
<keyword evidence="3" id="KW-0227">DNA damage</keyword>
<evidence type="ECO:0000256" key="4">
    <source>
        <dbReference type="ARBA" id="ARBA00022801"/>
    </source>
</evidence>
<evidence type="ECO:0000256" key="5">
    <source>
        <dbReference type="ARBA" id="ARBA00023004"/>
    </source>
</evidence>
<comment type="caution">
    <text evidence="9">The sequence shown here is derived from an EMBL/GenBank/DDBJ whole genome shotgun (WGS) entry which is preliminary data.</text>
</comment>
<dbReference type="Gene3D" id="3.40.470.10">
    <property type="entry name" value="Uracil-DNA glycosylase-like domain"/>
    <property type="match status" value="1"/>
</dbReference>
<keyword evidence="5" id="KW-0408">Iron</keyword>
<sequence>MIRSLYYLKAMGFNFVDTHTNHFEQVQNFQELKQLVSSCTLCQFSKTRKFSLMEPKIKNAKLLILDVFGQKSENESGILLNSKKGEKLKHYIYQILGLCDEDFYFSYLFKCFCNGKFDDFSLQSCLPFFWNELKLIQPAFLLCLGEYTFKSLGFKDYHILKGEVFAYKNFFIMPSYDLDFIEKNPSYEKNFIQDLKKIKGFL</sequence>
<evidence type="ECO:0000313" key="13">
    <source>
        <dbReference type="Proteomes" id="UP000392616"/>
    </source>
</evidence>
<dbReference type="InterPro" id="IPR005122">
    <property type="entry name" value="Uracil-DNA_glycosylase-like"/>
</dbReference>
<evidence type="ECO:0000313" key="10">
    <source>
        <dbReference type="EMBL" id="EAK6413487.1"/>
    </source>
</evidence>
<keyword evidence="7" id="KW-0234">DNA repair</keyword>
<dbReference type="OMA" id="NINKCRP"/>
<dbReference type="GO" id="GO:0006281">
    <property type="term" value="P:DNA repair"/>
    <property type="evidence" value="ECO:0007669"/>
    <property type="project" value="UniProtKB-KW"/>
</dbReference>
<dbReference type="GO" id="GO:0097506">
    <property type="term" value="F:deaminated base DNA N-glycosylase activity"/>
    <property type="evidence" value="ECO:0007669"/>
    <property type="project" value="UniProtKB-ARBA"/>
</dbReference>
<organism evidence="9 14">
    <name type="scientific">Campylobacter jejuni</name>
    <dbReference type="NCBI Taxonomy" id="197"/>
    <lineage>
        <taxon>Bacteria</taxon>
        <taxon>Pseudomonadati</taxon>
        <taxon>Campylobacterota</taxon>
        <taxon>Epsilonproteobacteria</taxon>
        <taxon>Campylobacterales</taxon>
        <taxon>Campylobacteraceae</taxon>
        <taxon>Campylobacter</taxon>
    </lineage>
</organism>
<keyword evidence="6" id="KW-0411">Iron-sulfur</keyword>
<gene>
    <name evidence="10" type="ORF">B7A03_05615</name>
    <name evidence="11" type="ORF">BFD99_07390</name>
    <name evidence="9" type="ORF">C1418_02310</name>
</gene>
<dbReference type="AlphaFoldDB" id="A0A1D9BLR6"/>
<feature type="domain" description="Uracil-DNA glycosylase-like" evidence="8">
    <location>
        <begin position="60"/>
        <end position="196"/>
    </location>
</feature>
<dbReference type="SMR" id="A0A1D9BLR6"/>
<dbReference type="PANTHER" id="PTHR33693:SF1">
    <property type="entry name" value="TYPE-4 URACIL-DNA GLYCOSYLASE"/>
    <property type="match status" value="1"/>
</dbReference>
<reference evidence="9 14" key="2">
    <citation type="submission" date="2018-05" db="EMBL/GenBank/DDBJ databases">
        <authorList>
            <consortium name="PulseNet: The National Subtyping Network for Foodborne Disease Surveillance"/>
            <person name="Tarr C.L."/>
            <person name="Trees E."/>
            <person name="Katz L.S."/>
            <person name="Carleton-Romer H.A."/>
            <person name="Stroika S."/>
            <person name="Kucerova Z."/>
            <person name="Roache K.F."/>
            <person name="Sabol A.L."/>
            <person name="Besser J."/>
            <person name="Gerner-Smidt P."/>
        </authorList>
    </citation>
    <scope>NUCLEOTIDE SEQUENCE [LARGE SCALE GENOMIC DNA]</scope>
    <source>
        <strain evidence="9 14">PNUSAC003589</strain>
    </source>
</reference>
<dbReference type="GO" id="GO:0046872">
    <property type="term" value="F:metal ion binding"/>
    <property type="evidence" value="ECO:0007669"/>
    <property type="project" value="UniProtKB-KW"/>
</dbReference>
<evidence type="ECO:0000313" key="12">
    <source>
        <dbReference type="Proteomes" id="UP000335162"/>
    </source>
</evidence>
<evidence type="ECO:0000313" key="14">
    <source>
        <dbReference type="Proteomes" id="UP000410873"/>
    </source>
</evidence>
<evidence type="ECO:0000256" key="6">
    <source>
        <dbReference type="ARBA" id="ARBA00023014"/>
    </source>
</evidence>
<reference evidence="12 13" key="1">
    <citation type="submission" date="2018-05" db="EMBL/GenBank/DDBJ databases">
        <authorList>
            <consortium name="NARMS: The National Antimicrobial Resistance Monitoring System"/>
        </authorList>
    </citation>
    <scope>NUCLEOTIDE SEQUENCE [LARGE SCALE GENOMIC DNA]</scope>
    <source>
        <strain evidence="10 13">CVM N62988</strain>
        <strain evidence="11 12">FSIS1607212</strain>
    </source>
</reference>
<dbReference type="PANTHER" id="PTHR33693">
    <property type="entry name" value="TYPE-5 URACIL-DNA GLYCOSYLASE"/>
    <property type="match status" value="1"/>
</dbReference>
<accession>A0A1D9BLR6</accession>
<evidence type="ECO:0000256" key="2">
    <source>
        <dbReference type="ARBA" id="ARBA00022723"/>
    </source>
</evidence>
<evidence type="ECO:0000256" key="7">
    <source>
        <dbReference type="ARBA" id="ARBA00023204"/>
    </source>
</evidence>
<protein>
    <recommendedName>
        <fullName evidence="8">Uracil-DNA glycosylase-like domain-containing protein</fullName>
    </recommendedName>
</protein>
<evidence type="ECO:0000313" key="9">
    <source>
        <dbReference type="EMBL" id="EAK3958682.1"/>
    </source>
</evidence>
<dbReference type="Pfam" id="PF03167">
    <property type="entry name" value="UDG"/>
    <property type="match status" value="1"/>
</dbReference>